<feature type="signal peptide" evidence="2">
    <location>
        <begin position="1"/>
        <end position="21"/>
    </location>
</feature>
<dbReference type="InterPro" id="IPR013783">
    <property type="entry name" value="Ig-like_fold"/>
</dbReference>
<dbReference type="InterPro" id="IPR008964">
    <property type="entry name" value="Invasin/intimin_cell_adhesion"/>
</dbReference>
<evidence type="ECO:0000313" key="5">
    <source>
        <dbReference type="Proteomes" id="UP000315303"/>
    </source>
</evidence>
<feature type="domain" description="Big-1" evidence="3">
    <location>
        <begin position="147"/>
        <end position="240"/>
    </location>
</feature>
<dbReference type="Proteomes" id="UP000315303">
    <property type="component" value="Unassembled WGS sequence"/>
</dbReference>
<dbReference type="AlphaFoldDB" id="A0A502L4C3"/>
<accession>A0A502L4C3</accession>
<evidence type="ECO:0000313" key="4">
    <source>
        <dbReference type="EMBL" id="TPH17091.1"/>
    </source>
</evidence>
<evidence type="ECO:0000256" key="2">
    <source>
        <dbReference type="SAM" id="SignalP"/>
    </source>
</evidence>
<sequence length="887" mass="90393">MQLLRRLSFTMLLMSLMTLVACGGSGGDLSGGGGGGGTDTYTIEVSKSDGDLSGTNDVVVSALVKQGNSPVASKLVTFSLTDETLATFSPAAGTAVTDANGVASITVKATSLAGGVEVTAEISEADPVSIGFNSTGGGTGGEGDALAISLSMTSKEVSASNPPTITATVTYGGQAVADQLVTFSVDNSDLASFLPETGTASTNEQGVATIVVTAAGTAGAGTISASINGVTLASTTFNSLGDGNEGGSPDVANISLFASSQQLASSGAQEIVLTAIAKDINNNLLEGVAISFAADSGALEKIDDTNVTGSDGRVAVKLTTVAEPTNRIISTSATSGAVMDSLEIQVLGTSVSLTGSTSLALDDNNSYIVKVLDSDGTAISNVDVTLSLTNESTETPSGEVATIELPTSVTTDFSGQANVIVKGTSGGTNTIVAEALGAITSQSVAVQADSFLFTDFGDGMNNVNPSGSPSPVIPDILLSKTATVSLTWLRSGVIVPDGTVVNFSTTRGSLSSTSASTVNGVVTTTLTSTNAGKALVTFTGSDTVDGKSIELSNQLEFEFVADTASRIIAQAFPKSIGPNEQTSTISVVLRDPQGNLVKNKTIDFVLTDVSGGSIFPATAVTDSNGAASTVYTSKNTSAQNAIKISASVRGTAPVVTDEVSLTVSDRELFISLGTGNSVAELGTTDYVKEYSVFVTDADSNPVNNVDLTISAIPHRYYKGYWAAGLDEEGEFVRWITRGADALEVWVGLTPPPTSPNLPAKRCENEDLNLDGILDVGEDYNGDEMLTPGNVVSANGTITTDESGRAVVQIIYSKSYGEWLDVKLIASTKVNGSESSTQTIFNLPTLAADVVNEDIVPPLQGIGMRGPFGLLNDCSLNISEDPNIDGTP</sequence>
<proteinExistence type="inferred from homology"/>
<feature type="chain" id="PRO_5021372969" description="Big-1 domain-containing protein" evidence="2">
    <location>
        <begin position="22"/>
        <end position="887"/>
    </location>
</feature>
<feature type="domain" description="Big-1" evidence="3">
    <location>
        <begin position="42"/>
        <end position="133"/>
    </location>
</feature>
<dbReference type="InterPro" id="IPR003344">
    <property type="entry name" value="Big_1_dom"/>
</dbReference>
<dbReference type="SMART" id="SM00634">
    <property type="entry name" value="BID_1"/>
    <property type="match status" value="5"/>
</dbReference>
<comment type="similarity">
    <text evidence="1">Belongs to the intimin/invasin family.</text>
</comment>
<dbReference type="PROSITE" id="PS51257">
    <property type="entry name" value="PROKAR_LIPOPROTEIN"/>
    <property type="match status" value="1"/>
</dbReference>
<name>A0A502L4C3_9GAMM</name>
<gene>
    <name evidence="4" type="ORF">EPA86_05250</name>
</gene>
<dbReference type="Pfam" id="PF02369">
    <property type="entry name" value="Big_1"/>
    <property type="match status" value="1"/>
</dbReference>
<dbReference type="RefSeq" id="WP_140602372.1">
    <property type="nucleotide sequence ID" value="NZ_SAWY01000009.1"/>
</dbReference>
<dbReference type="Gene3D" id="2.60.40.10">
    <property type="entry name" value="Immunoglobulins"/>
    <property type="match status" value="6"/>
</dbReference>
<dbReference type="PROSITE" id="PS51127">
    <property type="entry name" value="BIG1"/>
    <property type="match status" value="2"/>
</dbReference>
<evidence type="ECO:0000259" key="3">
    <source>
        <dbReference type="PROSITE" id="PS51127"/>
    </source>
</evidence>
<keyword evidence="5" id="KW-1185">Reference proteome</keyword>
<dbReference type="EMBL" id="SAWY01000009">
    <property type="protein sequence ID" value="TPH17091.1"/>
    <property type="molecule type" value="Genomic_DNA"/>
</dbReference>
<dbReference type="SUPFAM" id="SSF49373">
    <property type="entry name" value="Invasin/intimin cell-adhesion fragments"/>
    <property type="match status" value="6"/>
</dbReference>
<reference evidence="4 5" key="1">
    <citation type="submission" date="2019-01" db="EMBL/GenBank/DDBJ databases">
        <title>Litorilituus lipolytica sp. nov., isolated from intertidal sand of the Yellow Sea in China.</title>
        <authorList>
            <person name="Liu A."/>
        </authorList>
    </citation>
    <scope>NUCLEOTIDE SEQUENCE [LARGE SCALE GENOMIC DNA]</scope>
    <source>
        <strain evidence="4 5">RZ04</strain>
    </source>
</reference>
<comment type="caution">
    <text evidence="4">The sequence shown here is derived from an EMBL/GenBank/DDBJ whole genome shotgun (WGS) entry which is preliminary data.</text>
</comment>
<protein>
    <recommendedName>
        <fullName evidence="3">Big-1 domain-containing protein</fullName>
    </recommendedName>
</protein>
<dbReference type="OrthoDB" id="5620247at2"/>
<evidence type="ECO:0000256" key="1">
    <source>
        <dbReference type="ARBA" id="ARBA00010116"/>
    </source>
</evidence>
<organism evidence="4 5">
    <name type="scientific">Litorilituus lipolyticus</name>
    <dbReference type="NCBI Taxonomy" id="2491017"/>
    <lineage>
        <taxon>Bacteria</taxon>
        <taxon>Pseudomonadati</taxon>
        <taxon>Pseudomonadota</taxon>
        <taxon>Gammaproteobacteria</taxon>
        <taxon>Alteromonadales</taxon>
        <taxon>Colwelliaceae</taxon>
        <taxon>Litorilituus</taxon>
    </lineage>
</organism>
<keyword evidence="2" id="KW-0732">Signal</keyword>